<keyword evidence="4" id="KW-0479">Metal-binding</keyword>
<keyword evidence="7" id="KW-0464">Manganese</keyword>
<dbReference type="KEGG" id="vg:40076652"/>
<gene>
    <name evidence="9" type="primary">rtcB</name>
    <name evidence="9" type="ORF">LAV_00114</name>
</gene>
<evidence type="ECO:0000256" key="8">
    <source>
        <dbReference type="ARBA" id="ARBA00047746"/>
    </source>
</evidence>
<dbReference type="Gene3D" id="3.90.1860.10">
    <property type="entry name" value="tRNA-splicing ligase RtcB"/>
    <property type="match status" value="2"/>
</dbReference>
<dbReference type="InterPro" id="IPR036025">
    <property type="entry name" value="RtcB-like_sf"/>
</dbReference>
<dbReference type="GO" id="GO:0003909">
    <property type="term" value="F:DNA ligase activity"/>
    <property type="evidence" value="ECO:0007669"/>
    <property type="project" value="TreeGrafter"/>
</dbReference>
<keyword evidence="5" id="KW-0547">Nucleotide-binding</keyword>
<dbReference type="GeneID" id="40076652"/>
<evidence type="ECO:0000256" key="6">
    <source>
        <dbReference type="ARBA" id="ARBA00023134"/>
    </source>
</evidence>
<keyword evidence="3 9" id="KW-0436">Ligase</keyword>
<dbReference type="InterPro" id="IPR052915">
    <property type="entry name" value="RtcB-like"/>
</dbReference>
<dbReference type="GO" id="GO:0030145">
    <property type="term" value="F:manganese ion binding"/>
    <property type="evidence" value="ECO:0007669"/>
    <property type="project" value="TreeGrafter"/>
</dbReference>
<evidence type="ECO:0000256" key="4">
    <source>
        <dbReference type="ARBA" id="ARBA00022723"/>
    </source>
</evidence>
<dbReference type="RefSeq" id="YP_009600818.1">
    <property type="nucleotide sequence ID" value="NC_041927.1"/>
</dbReference>
<dbReference type="EC" id="6.5.1.8" evidence="2"/>
<dbReference type="EMBL" id="KY629563">
    <property type="protein sequence ID" value="ARK07489.1"/>
    <property type="molecule type" value="Genomic_DNA"/>
</dbReference>
<dbReference type="PANTHER" id="PTHR43749">
    <property type="entry name" value="RNA-SPLICING LIGASE RTCB"/>
    <property type="match status" value="1"/>
</dbReference>
<dbReference type="PANTHER" id="PTHR43749:SF2">
    <property type="entry name" value="RNA-SPLICING LIGASE RTCB"/>
    <property type="match status" value="1"/>
</dbReference>
<dbReference type="GO" id="GO:0006396">
    <property type="term" value="P:RNA processing"/>
    <property type="evidence" value="ECO:0007669"/>
    <property type="project" value="InterPro"/>
</dbReference>
<evidence type="ECO:0000256" key="3">
    <source>
        <dbReference type="ARBA" id="ARBA00022598"/>
    </source>
</evidence>
<protein>
    <recommendedName>
        <fullName evidence="2">3'-phosphate/5'-hydroxy nucleic acid ligase</fullName>
        <ecNumber evidence="2">6.5.1.8</ecNumber>
    </recommendedName>
</protein>
<evidence type="ECO:0000256" key="7">
    <source>
        <dbReference type="ARBA" id="ARBA00023211"/>
    </source>
</evidence>
<dbReference type="GO" id="GO:0042245">
    <property type="term" value="P:RNA repair"/>
    <property type="evidence" value="ECO:0007669"/>
    <property type="project" value="TreeGrafter"/>
</dbReference>
<evidence type="ECO:0000256" key="5">
    <source>
        <dbReference type="ARBA" id="ARBA00022741"/>
    </source>
</evidence>
<dbReference type="SUPFAM" id="SSF103365">
    <property type="entry name" value="Hypothetical protein PH1602"/>
    <property type="match status" value="2"/>
</dbReference>
<sequence>MKIEMVPHDHGRGLIKMWEPEGYPFEAEAMAQLRNLSKMPFVHKHVAAMPDAHMGKGACVGTVIATKGVIIPAAVGVDIGCGMMALRTNLTASMLPDSLSHIRGMIEAAVPHGRTDNGGKNDRGAWGETPKSFFDRWNYLSSGYAKLVEKHPKINHWAVDRHLGTLGTGNHFIELCLDEDQFVWVMLHSGSRGVGNKIGTYFIEAAKREMERYHIDRFLPDQDLSYLVEHTEVYDDYVEAVEWAQEYAMENRKAMMGAVLNVMHKVLPPFMVTEQAVNCHHNYVTREHHFGENVWVTRKGAVQARKGTLGIIPGSMGTGSFIVEGLGNADSFCSCSHGAGRVMSRTQAKKMITMEEHAKAMVGIEARLDADIIDESPAAYKPIGAVMVGIEARLDADIIDESPAAYKPIGAVMDAQSDLVEIKHRLRQVLNVKG</sequence>
<evidence type="ECO:0000256" key="2">
    <source>
        <dbReference type="ARBA" id="ARBA00012726"/>
    </source>
</evidence>
<dbReference type="Proteomes" id="UP000223906">
    <property type="component" value="Segment"/>
</dbReference>
<dbReference type="GO" id="GO:0005525">
    <property type="term" value="F:GTP binding"/>
    <property type="evidence" value="ECO:0007669"/>
    <property type="project" value="UniProtKB-KW"/>
</dbReference>
<keyword evidence="10" id="KW-1185">Reference proteome</keyword>
<proteinExistence type="predicted"/>
<dbReference type="OrthoDB" id="5540at10239"/>
<accession>A0A1W6DX78</accession>
<comment type="cofactor">
    <cofactor evidence="1">
        <name>Mn(2+)</name>
        <dbReference type="ChEBI" id="CHEBI:29035"/>
    </cofactor>
</comment>
<dbReference type="GO" id="GO:0006281">
    <property type="term" value="P:DNA repair"/>
    <property type="evidence" value="ECO:0007669"/>
    <property type="project" value="TreeGrafter"/>
</dbReference>
<dbReference type="InterPro" id="IPR001233">
    <property type="entry name" value="RtcB"/>
</dbReference>
<evidence type="ECO:0000256" key="1">
    <source>
        <dbReference type="ARBA" id="ARBA00001936"/>
    </source>
</evidence>
<organism evidence="9 10">
    <name type="scientific">Sphingobium phage Lacusarx</name>
    <dbReference type="NCBI Taxonomy" id="1980139"/>
    <lineage>
        <taxon>Viruses</taxon>
        <taxon>Duplodnaviria</taxon>
        <taxon>Heunggongvirae</taxon>
        <taxon>Uroviricota</taxon>
        <taxon>Caudoviricetes</taxon>
        <taxon>Lacusarxvirus</taxon>
        <taxon>Lacusarxvirus lacusarx</taxon>
    </lineage>
</organism>
<dbReference type="Pfam" id="PF01139">
    <property type="entry name" value="RtcB"/>
    <property type="match status" value="2"/>
</dbReference>
<keyword evidence="6" id="KW-0342">GTP-binding</keyword>
<name>A0A1W6DX78_9CAUD</name>
<evidence type="ECO:0000313" key="9">
    <source>
        <dbReference type="EMBL" id="ARK07489.1"/>
    </source>
</evidence>
<comment type="catalytic activity">
    <reaction evidence="8">
        <text>a 3'-end 3'-phospho-ribonucleotide-RNA + a 5'-end dephospho-ribonucleoside-RNA + GTP = a ribonucleotidyl-ribonucleotide-RNA + GMP + diphosphate</text>
        <dbReference type="Rhea" id="RHEA:68076"/>
        <dbReference type="Rhea" id="RHEA-COMP:10463"/>
        <dbReference type="Rhea" id="RHEA-COMP:13936"/>
        <dbReference type="Rhea" id="RHEA-COMP:17355"/>
        <dbReference type="ChEBI" id="CHEBI:33019"/>
        <dbReference type="ChEBI" id="CHEBI:37565"/>
        <dbReference type="ChEBI" id="CHEBI:58115"/>
        <dbReference type="ChEBI" id="CHEBI:83062"/>
        <dbReference type="ChEBI" id="CHEBI:138284"/>
        <dbReference type="ChEBI" id="CHEBI:173118"/>
        <dbReference type="EC" id="6.5.1.8"/>
    </reaction>
</comment>
<dbReference type="GO" id="GO:0170057">
    <property type="term" value="F:RNA ligase (GTP) activity"/>
    <property type="evidence" value="ECO:0007669"/>
    <property type="project" value="UniProtKB-EC"/>
</dbReference>
<evidence type="ECO:0000313" key="10">
    <source>
        <dbReference type="Proteomes" id="UP000223906"/>
    </source>
</evidence>
<reference evidence="9 10" key="1">
    <citation type="submission" date="2017-02" db="EMBL/GenBank/DDBJ databases">
        <title>The first characterized phage against a member of the ecologically important #sphingomonads reveals high dissimilarity against all other known phages.</title>
        <authorList>
            <person name="Nielsen T.K."/>
            <person name="Carstens A.B."/>
            <person name="Kot W."/>
            <person name="Lametsch R."/>
            <person name="Neve H."/>
            <person name="Hansen L.H."/>
        </authorList>
    </citation>
    <scope>NUCLEOTIDE SEQUENCE [LARGE SCALE GENOMIC DNA]</scope>
</reference>